<dbReference type="Gene3D" id="3.30.450.40">
    <property type="match status" value="1"/>
</dbReference>
<keyword evidence="8 11" id="KW-0010">Activator</keyword>
<keyword evidence="7 11" id="KW-0238">DNA-binding</keyword>
<dbReference type="InterPro" id="IPR058031">
    <property type="entry name" value="AAA_lid_NorR"/>
</dbReference>
<reference evidence="13" key="2">
    <citation type="submission" date="2022-10" db="EMBL/GenBank/DDBJ databases">
        <authorList>
            <person name="Aronson H.S."/>
        </authorList>
    </citation>
    <scope>NUCLEOTIDE SEQUENCE</scope>
    <source>
        <strain evidence="13">RS19-109</strain>
    </source>
</reference>
<protein>
    <recommendedName>
        <fullName evidence="3 11">Nif-specific regulatory protein</fullName>
    </recommendedName>
</protein>
<dbReference type="AlphaFoldDB" id="A0A9X4MF96"/>
<keyword evidence="11" id="KW-0902">Two-component regulatory system</keyword>
<evidence type="ECO:0000313" key="14">
    <source>
        <dbReference type="Proteomes" id="UP001154240"/>
    </source>
</evidence>
<dbReference type="SMART" id="SM00065">
    <property type="entry name" value="GAF"/>
    <property type="match status" value="1"/>
</dbReference>
<evidence type="ECO:0000256" key="10">
    <source>
        <dbReference type="ARBA" id="ARBA00023231"/>
    </source>
</evidence>
<evidence type="ECO:0000313" key="13">
    <source>
        <dbReference type="EMBL" id="MDG4474940.1"/>
    </source>
</evidence>
<dbReference type="CDD" id="cd00009">
    <property type="entry name" value="AAA"/>
    <property type="match status" value="1"/>
</dbReference>
<feature type="domain" description="Sigma-54 factor interaction" evidence="12">
    <location>
        <begin position="202"/>
        <end position="430"/>
    </location>
</feature>
<dbReference type="GO" id="GO:0043565">
    <property type="term" value="F:sequence-specific DNA binding"/>
    <property type="evidence" value="ECO:0007669"/>
    <property type="project" value="InterPro"/>
</dbReference>
<dbReference type="InterPro" id="IPR025944">
    <property type="entry name" value="Sigma_54_int_dom_CS"/>
</dbReference>
<dbReference type="PANTHER" id="PTHR32071:SF117">
    <property type="entry name" value="PTS-DEPENDENT DIHYDROXYACETONE KINASE OPERON REGULATORY PROTEIN-RELATED"/>
    <property type="match status" value="1"/>
</dbReference>
<dbReference type="InterPro" id="IPR010113">
    <property type="entry name" value="Nif-specific_regulatory_prot"/>
</dbReference>
<dbReference type="PROSITE" id="PS50045">
    <property type="entry name" value="SIGMA54_INTERACT_4"/>
    <property type="match status" value="1"/>
</dbReference>
<dbReference type="Pfam" id="PF02954">
    <property type="entry name" value="HTH_8"/>
    <property type="match status" value="1"/>
</dbReference>
<comment type="function">
    <text evidence="1 11">Required for activation of most nif operons, which are directly involved in nitrogen fixation.</text>
</comment>
<dbReference type="SUPFAM" id="SSF55781">
    <property type="entry name" value="GAF domain-like"/>
    <property type="match status" value="1"/>
</dbReference>
<evidence type="ECO:0000256" key="8">
    <source>
        <dbReference type="ARBA" id="ARBA00023159"/>
    </source>
</evidence>
<dbReference type="RefSeq" id="WP_307631918.1">
    <property type="nucleotide sequence ID" value="NZ_JAPHEH010000001.1"/>
</dbReference>
<dbReference type="InterPro" id="IPR002197">
    <property type="entry name" value="HTH_Fis"/>
</dbReference>
<evidence type="ECO:0000256" key="5">
    <source>
        <dbReference type="ARBA" id="ARBA00022840"/>
    </source>
</evidence>
<keyword evidence="10 11" id="KW-0535">Nitrogen fixation</keyword>
<evidence type="ECO:0000256" key="9">
    <source>
        <dbReference type="ARBA" id="ARBA00023163"/>
    </source>
</evidence>
<dbReference type="InterPro" id="IPR002078">
    <property type="entry name" value="Sigma_54_int"/>
</dbReference>
<dbReference type="SMART" id="SM00382">
    <property type="entry name" value="AAA"/>
    <property type="match status" value="1"/>
</dbReference>
<dbReference type="Gene3D" id="3.40.50.300">
    <property type="entry name" value="P-loop containing nucleotide triphosphate hydrolases"/>
    <property type="match status" value="1"/>
</dbReference>
<dbReference type="Pfam" id="PF00158">
    <property type="entry name" value="Sigma54_activat"/>
    <property type="match status" value="1"/>
</dbReference>
<dbReference type="PROSITE" id="PS00676">
    <property type="entry name" value="SIGMA54_INTERACT_2"/>
    <property type="match status" value="1"/>
</dbReference>
<reference evidence="13" key="1">
    <citation type="journal article" date="2022" name="bioRxiv">
        <title>Thiovibrio frasassiensisgen. nov., sp. nov., an autotrophic, elemental sulfur disproportionating bacterium isolated from sulfidic karst sediment, and proposal of Thiovibrionaceae fam. nov.</title>
        <authorList>
            <person name="Aronson H."/>
            <person name="Thomas C."/>
            <person name="Bhattacharyya M."/>
            <person name="Eckstein S."/>
            <person name="Jensen S."/>
            <person name="Barco R."/>
            <person name="Macalady J."/>
            <person name="Amend J."/>
        </authorList>
    </citation>
    <scope>NUCLEOTIDE SEQUENCE</scope>
    <source>
        <strain evidence="13">RS19-109</strain>
    </source>
</reference>
<dbReference type="FunFam" id="3.40.50.300:FF:000006">
    <property type="entry name" value="DNA-binding transcriptional regulator NtrC"/>
    <property type="match status" value="1"/>
</dbReference>
<dbReference type="SUPFAM" id="SSF46689">
    <property type="entry name" value="Homeodomain-like"/>
    <property type="match status" value="1"/>
</dbReference>
<accession>A0A9X4MF96</accession>
<keyword evidence="4" id="KW-0547">Nucleotide-binding</keyword>
<dbReference type="Proteomes" id="UP001154240">
    <property type="component" value="Unassembled WGS sequence"/>
</dbReference>
<dbReference type="GO" id="GO:0000160">
    <property type="term" value="P:phosphorelay signal transduction system"/>
    <property type="evidence" value="ECO:0007669"/>
    <property type="project" value="UniProtKB-UniRule"/>
</dbReference>
<dbReference type="PRINTS" id="PR01590">
    <property type="entry name" value="HTHFIS"/>
</dbReference>
<dbReference type="PANTHER" id="PTHR32071">
    <property type="entry name" value="TRANSCRIPTIONAL REGULATORY PROTEIN"/>
    <property type="match status" value="1"/>
</dbReference>
<evidence type="ECO:0000256" key="3">
    <source>
        <dbReference type="ARBA" id="ARBA00015308"/>
    </source>
</evidence>
<evidence type="ECO:0000256" key="2">
    <source>
        <dbReference type="ARBA" id="ARBA00011135"/>
    </source>
</evidence>
<dbReference type="InterPro" id="IPR027417">
    <property type="entry name" value="P-loop_NTPase"/>
</dbReference>
<dbReference type="NCBIfam" id="TIGR01817">
    <property type="entry name" value="nifA"/>
    <property type="match status" value="1"/>
</dbReference>
<dbReference type="InterPro" id="IPR003018">
    <property type="entry name" value="GAF"/>
</dbReference>
<dbReference type="EMBL" id="JAPHEH010000001">
    <property type="protein sequence ID" value="MDG4474940.1"/>
    <property type="molecule type" value="Genomic_DNA"/>
</dbReference>
<dbReference type="InterPro" id="IPR009057">
    <property type="entry name" value="Homeodomain-like_sf"/>
</dbReference>
<dbReference type="GO" id="GO:0003700">
    <property type="term" value="F:DNA-binding transcription factor activity"/>
    <property type="evidence" value="ECO:0007669"/>
    <property type="project" value="UniProtKB-UniRule"/>
</dbReference>
<keyword evidence="9 11" id="KW-0804">Transcription</keyword>
<dbReference type="Pfam" id="PF25601">
    <property type="entry name" value="AAA_lid_14"/>
    <property type="match status" value="1"/>
</dbReference>
<evidence type="ECO:0000256" key="6">
    <source>
        <dbReference type="ARBA" id="ARBA00023015"/>
    </source>
</evidence>
<name>A0A9X4MF96_9BACT</name>
<comment type="subunit">
    <text evidence="2 11">Interacts with sigma-54.</text>
</comment>
<dbReference type="GO" id="GO:0005524">
    <property type="term" value="F:ATP binding"/>
    <property type="evidence" value="ECO:0007669"/>
    <property type="project" value="UniProtKB-KW"/>
</dbReference>
<comment type="caution">
    <text evidence="13">The sequence shown here is derived from an EMBL/GenBank/DDBJ whole genome shotgun (WGS) entry which is preliminary data.</text>
</comment>
<organism evidence="13 14">
    <name type="scientific">Thiovibrio frasassiensis</name>
    <dbReference type="NCBI Taxonomy" id="2984131"/>
    <lineage>
        <taxon>Bacteria</taxon>
        <taxon>Pseudomonadati</taxon>
        <taxon>Thermodesulfobacteriota</taxon>
        <taxon>Desulfobulbia</taxon>
        <taxon>Desulfobulbales</taxon>
        <taxon>Thiovibrionaceae</taxon>
        <taxon>Thiovibrio</taxon>
    </lineage>
</organism>
<dbReference type="SUPFAM" id="SSF52540">
    <property type="entry name" value="P-loop containing nucleoside triphosphate hydrolases"/>
    <property type="match status" value="1"/>
</dbReference>
<dbReference type="GO" id="GO:0009399">
    <property type="term" value="P:nitrogen fixation"/>
    <property type="evidence" value="ECO:0007669"/>
    <property type="project" value="UniProtKB-UniRule"/>
</dbReference>
<dbReference type="InterPro" id="IPR025943">
    <property type="entry name" value="Sigma_54_int_dom_ATP-bd_2"/>
</dbReference>
<sequence length="534" mass="59772">MSKPDYPTERLELQALYQISQLIGSALDIKKTLAEVLGILHETLRMERATLVLQEEGGEQLSIAASYGLSKAEERRGIYRPNEGVIGRIFQSGYPFVVPDIHSEPLFLNRTGARANLPKGEISFIGVPVMLPEGPVGVLSVDRLFGPEISFEEDIRFLTVVAMLIAQFLRLHKAVSHRQQVLVEENLLLKKELRNRYNQHNIIGQCKRIQDVYNYIDKVAPSRATALILGESGTGKELVARAIHLASPRANKPFIKINCAALPENLLESELLGHEKGAFTGAAALKKGRFELADGGTIFLDEVGELPLALQAKLLRVLQEQMFERLGGIQTITVNVRVIAATNRSLEACVEQGSFRADLYYRLNVVPVILPPLRERREDIPLLLDHFLKESNRMNQREVHLSSSVLQLLCGYNWPGNVRELQNLIERLVIMADRESIVSRELPSYITAVTETEESAAPFCRIEGAGVGYQALTGGVAEEKGTHKFLKDMEKEEVVAALRRHGWVQARAARELGLTQRQMGYRIKKYDIVLPEFS</sequence>
<proteinExistence type="predicted"/>
<evidence type="ECO:0000256" key="1">
    <source>
        <dbReference type="ARBA" id="ARBA00002167"/>
    </source>
</evidence>
<keyword evidence="14" id="KW-1185">Reference proteome</keyword>
<dbReference type="Gene3D" id="1.10.10.60">
    <property type="entry name" value="Homeodomain-like"/>
    <property type="match status" value="1"/>
</dbReference>
<dbReference type="Gene3D" id="1.10.8.60">
    <property type="match status" value="1"/>
</dbReference>
<dbReference type="Pfam" id="PF01590">
    <property type="entry name" value="GAF"/>
    <property type="match status" value="1"/>
</dbReference>
<evidence type="ECO:0000259" key="12">
    <source>
        <dbReference type="PROSITE" id="PS50045"/>
    </source>
</evidence>
<evidence type="ECO:0000256" key="4">
    <source>
        <dbReference type="ARBA" id="ARBA00022741"/>
    </source>
</evidence>
<keyword evidence="5" id="KW-0067">ATP-binding</keyword>
<dbReference type="InterPro" id="IPR003593">
    <property type="entry name" value="AAA+_ATPase"/>
</dbReference>
<keyword evidence="6 11" id="KW-0805">Transcription regulation</keyword>
<dbReference type="InterPro" id="IPR029016">
    <property type="entry name" value="GAF-like_dom_sf"/>
</dbReference>
<evidence type="ECO:0000256" key="7">
    <source>
        <dbReference type="ARBA" id="ARBA00023125"/>
    </source>
</evidence>
<dbReference type="PROSITE" id="PS00688">
    <property type="entry name" value="SIGMA54_INTERACT_3"/>
    <property type="match status" value="1"/>
</dbReference>
<gene>
    <name evidence="13" type="primary">nifA</name>
    <name evidence="13" type="ORF">OLX77_02040</name>
</gene>
<evidence type="ECO:0000256" key="11">
    <source>
        <dbReference type="RuleBase" id="RU368029"/>
    </source>
</evidence>